<feature type="binding site" evidence="11">
    <location>
        <position position="175"/>
    </location>
    <ligand>
        <name>Mg(2+)</name>
        <dbReference type="ChEBI" id="CHEBI:18420"/>
    </ligand>
</feature>
<dbReference type="InterPro" id="IPR024932">
    <property type="entry name" value="ApbE"/>
</dbReference>
<comment type="similarity">
    <text evidence="10">Belongs to the ApbE family.</text>
</comment>
<dbReference type="EC" id="2.7.1.180" evidence="1 10"/>
<evidence type="ECO:0000256" key="2">
    <source>
        <dbReference type="ARBA" id="ARBA00016337"/>
    </source>
</evidence>
<comment type="catalytic activity">
    <reaction evidence="9 10">
        <text>L-threonyl-[protein] + FAD = FMN-L-threonyl-[protein] + AMP + H(+)</text>
        <dbReference type="Rhea" id="RHEA:36847"/>
        <dbReference type="Rhea" id="RHEA-COMP:11060"/>
        <dbReference type="Rhea" id="RHEA-COMP:11061"/>
        <dbReference type="ChEBI" id="CHEBI:15378"/>
        <dbReference type="ChEBI" id="CHEBI:30013"/>
        <dbReference type="ChEBI" id="CHEBI:57692"/>
        <dbReference type="ChEBI" id="CHEBI:74257"/>
        <dbReference type="ChEBI" id="CHEBI:456215"/>
        <dbReference type="EC" id="2.7.1.180"/>
    </reaction>
</comment>
<evidence type="ECO:0000256" key="9">
    <source>
        <dbReference type="ARBA" id="ARBA00048540"/>
    </source>
</evidence>
<evidence type="ECO:0000313" key="12">
    <source>
        <dbReference type="EMBL" id="BBF80034.1"/>
    </source>
</evidence>
<dbReference type="SUPFAM" id="SSF143631">
    <property type="entry name" value="ApbE-like"/>
    <property type="match status" value="1"/>
</dbReference>
<dbReference type="RefSeq" id="WP_126420275.1">
    <property type="nucleotide sequence ID" value="NZ_AP018827.1"/>
</dbReference>
<name>A0A3G9G4Z9_9CAUL</name>
<proteinExistence type="inferred from homology"/>
<organism evidence="12 13">
    <name type="scientific">Asticcacaulis excentricus</name>
    <dbReference type="NCBI Taxonomy" id="78587"/>
    <lineage>
        <taxon>Bacteria</taxon>
        <taxon>Pseudomonadati</taxon>
        <taxon>Pseudomonadota</taxon>
        <taxon>Alphaproteobacteria</taxon>
        <taxon>Caulobacterales</taxon>
        <taxon>Caulobacteraceae</taxon>
        <taxon>Asticcacaulis</taxon>
    </lineage>
</organism>
<dbReference type="Gene3D" id="3.10.520.10">
    <property type="entry name" value="ApbE-like domains"/>
    <property type="match status" value="1"/>
</dbReference>
<dbReference type="EMBL" id="AP018827">
    <property type="protein sequence ID" value="BBF80034.1"/>
    <property type="molecule type" value="Genomic_DNA"/>
</dbReference>
<keyword evidence="7 10" id="KW-0460">Magnesium</keyword>
<keyword evidence="4 10" id="KW-0808">Transferase</keyword>
<evidence type="ECO:0000256" key="8">
    <source>
        <dbReference type="ARBA" id="ARBA00031306"/>
    </source>
</evidence>
<accession>A0A3G9G4Z9</accession>
<evidence type="ECO:0000313" key="13">
    <source>
        <dbReference type="Proteomes" id="UP000278756"/>
    </source>
</evidence>
<dbReference type="PANTHER" id="PTHR30040:SF2">
    <property type="entry name" value="FAD:PROTEIN FMN TRANSFERASE"/>
    <property type="match status" value="1"/>
</dbReference>
<protein>
    <recommendedName>
        <fullName evidence="2 10">FAD:protein FMN transferase</fullName>
        <ecNumber evidence="1 10">2.7.1.180</ecNumber>
    </recommendedName>
    <alternativeName>
        <fullName evidence="8 10">Flavin transferase</fullName>
    </alternativeName>
</protein>
<feature type="binding site" evidence="11">
    <location>
        <position position="289"/>
    </location>
    <ligand>
        <name>Mg(2+)</name>
        <dbReference type="ChEBI" id="CHEBI:18420"/>
    </ligand>
</feature>
<reference evidence="13" key="1">
    <citation type="journal article" date="2017" name="Biotechnol. Biofuels">
        <title>Evaluation of environmental bacterial communities as a factor affecting the growth of duckweed Lemna minor.</title>
        <authorList>
            <person name="Ishizawa H."/>
            <person name="Kuroda M."/>
            <person name="Morikawa M."/>
            <person name="Ike M."/>
        </authorList>
    </citation>
    <scope>NUCLEOTIDE SEQUENCE [LARGE SCALE GENOMIC DNA]</scope>
    <source>
        <strain evidence="13">M6</strain>
    </source>
</reference>
<gene>
    <name evidence="12" type="ORF">EM6_0612</name>
</gene>
<dbReference type="PIRSF" id="PIRSF006268">
    <property type="entry name" value="ApbE"/>
    <property type="match status" value="1"/>
</dbReference>
<evidence type="ECO:0000256" key="5">
    <source>
        <dbReference type="ARBA" id="ARBA00022723"/>
    </source>
</evidence>
<sequence length="333" mass="36119">MTQTDTSPNRRVLVPARITPPEDVSACLPCEVSGKAFATTWQVRLFSDGPVDRQGLCQRIQAILDRIDAEMSPYRADSDLTRFNEAKAGAFVPLPPMLMQVIAHALDMARLTGGGFDPALLEAVELWGFGAKIVPEGLPTLQALAALKSCQDWRALHWRPDGLIKPEGLKLDLCGIAKGYAVDAVTDRLKATPGVHSALIEIGGELKAFGIRSEGQPWWVEIDRADKTFNTETLVALCDLAVATTGDSQRYFIHDGVRLSHTIDAATAAPVQSGIRQVSVFDAQCWRADALATALMVMGEQRAMSFAQTHAIPCLMGLSDGREVLSPALEDWL</sequence>
<comment type="cofactor">
    <cofactor evidence="11">
        <name>Mg(2+)</name>
        <dbReference type="ChEBI" id="CHEBI:18420"/>
    </cofactor>
    <cofactor evidence="11">
        <name>Mn(2+)</name>
        <dbReference type="ChEBI" id="CHEBI:29035"/>
    </cofactor>
    <text evidence="11">Magnesium. Can also use manganese.</text>
</comment>
<evidence type="ECO:0000256" key="1">
    <source>
        <dbReference type="ARBA" id="ARBA00011955"/>
    </source>
</evidence>
<keyword evidence="3 10" id="KW-0285">Flavoprotein</keyword>
<dbReference type="InterPro" id="IPR003374">
    <property type="entry name" value="ApbE-like_sf"/>
</dbReference>
<keyword evidence="5 10" id="KW-0479">Metal-binding</keyword>
<keyword evidence="6 10" id="KW-0274">FAD</keyword>
<dbReference type="Pfam" id="PF02424">
    <property type="entry name" value="ApbE"/>
    <property type="match status" value="1"/>
</dbReference>
<dbReference type="GO" id="GO:0016740">
    <property type="term" value="F:transferase activity"/>
    <property type="evidence" value="ECO:0007669"/>
    <property type="project" value="UniProtKB-UniRule"/>
</dbReference>
<evidence type="ECO:0000256" key="6">
    <source>
        <dbReference type="ARBA" id="ARBA00022827"/>
    </source>
</evidence>
<feature type="binding site" evidence="11">
    <location>
        <position position="293"/>
    </location>
    <ligand>
        <name>Mg(2+)</name>
        <dbReference type="ChEBI" id="CHEBI:18420"/>
    </ligand>
</feature>
<evidence type="ECO:0000256" key="7">
    <source>
        <dbReference type="ARBA" id="ARBA00022842"/>
    </source>
</evidence>
<dbReference type="PANTHER" id="PTHR30040">
    <property type="entry name" value="THIAMINE BIOSYNTHESIS LIPOPROTEIN APBE"/>
    <property type="match status" value="1"/>
</dbReference>
<dbReference type="Proteomes" id="UP000278756">
    <property type="component" value="Chromosome 1"/>
</dbReference>
<dbReference type="OrthoDB" id="9778595at2"/>
<dbReference type="AlphaFoldDB" id="A0A3G9G4Z9"/>
<evidence type="ECO:0000256" key="3">
    <source>
        <dbReference type="ARBA" id="ARBA00022630"/>
    </source>
</evidence>
<evidence type="ECO:0000256" key="10">
    <source>
        <dbReference type="PIRNR" id="PIRNR006268"/>
    </source>
</evidence>
<reference evidence="13" key="2">
    <citation type="journal article" date="2017" name="Plant Physiol. Biochem.">
        <title>Differential oxidative and antioxidative response of duckweed Lemna minor toward plant growth promoting/inhibiting bacteria.</title>
        <authorList>
            <person name="Ishizawa H."/>
            <person name="Kuroda M."/>
            <person name="Morikawa M."/>
            <person name="Ike M."/>
        </authorList>
    </citation>
    <scope>NUCLEOTIDE SEQUENCE [LARGE SCALE GENOMIC DNA]</scope>
    <source>
        <strain evidence="13">M6</strain>
    </source>
</reference>
<evidence type="ECO:0000256" key="11">
    <source>
        <dbReference type="PIRSR" id="PIRSR006268-2"/>
    </source>
</evidence>
<keyword evidence="12" id="KW-0449">Lipoprotein</keyword>
<evidence type="ECO:0000256" key="4">
    <source>
        <dbReference type="ARBA" id="ARBA00022679"/>
    </source>
</evidence>
<dbReference type="GO" id="GO:0046872">
    <property type="term" value="F:metal ion binding"/>
    <property type="evidence" value="ECO:0007669"/>
    <property type="project" value="UniProtKB-UniRule"/>
</dbReference>